<accession>A0A0M2GKN3</accession>
<dbReference type="EMBL" id="JYJH01000012">
    <property type="protein sequence ID" value="KJK38264.1"/>
    <property type="molecule type" value="Genomic_DNA"/>
</dbReference>
<sequence length="156" mass="17312">MLLKRLAVVGAAVGLAVSLNTTPAGAIPRSTFFESAMPDRLCLDYRADYGPYAFGCNKTAYQWWYWDDDYEVTALRQKATRLCLTLRNGVLTMKPCNADDDAAMWFVSSDPGAGSTIMNAVSRKCLARMPYDGKKHPVSTSTCTGGPSQRWHWWEG</sequence>
<dbReference type="Pfam" id="PF00652">
    <property type="entry name" value="Ricin_B_lectin"/>
    <property type="match status" value="1"/>
</dbReference>
<dbReference type="PROSITE" id="PS50231">
    <property type="entry name" value="RICIN_B_LECTIN"/>
    <property type="match status" value="1"/>
</dbReference>
<gene>
    <name evidence="3" type="ORF">UK15_18650</name>
</gene>
<dbReference type="SUPFAM" id="SSF50370">
    <property type="entry name" value="Ricin B-like lectins"/>
    <property type="match status" value="1"/>
</dbReference>
<reference evidence="4" key="1">
    <citation type="submission" date="2015-02" db="EMBL/GenBank/DDBJ databases">
        <authorList>
            <person name="Ju K.-S."/>
            <person name="Doroghazi J.R."/>
            <person name="Metcalf W."/>
        </authorList>
    </citation>
    <scope>NUCLEOTIDE SEQUENCE [LARGE SCALE GENOMIC DNA]</scope>
    <source>
        <strain evidence="4">NRRL B-16380</strain>
    </source>
</reference>
<dbReference type="SMART" id="SM00458">
    <property type="entry name" value="RICIN"/>
    <property type="match status" value="1"/>
</dbReference>
<organism evidence="3 4">
    <name type="scientific">Streptomyces variegatus</name>
    <dbReference type="NCBI Taxonomy" id="284040"/>
    <lineage>
        <taxon>Bacteria</taxon>
        <taxon>Bacillati</taxon>
        <taxon>Actinomycetota</taxon>
        <taxon>Actinomycetes</taxon>
        <taxon>Kitasatosporales</taxon>
        <taxon>Streptomycetaceae</taxon>
        <taxon>Streptomyces</taxon>
    </lineage>
</organism>
<feature type="signal peptide" evidence="1">
    <location>
        <begin position="1"/>
        <end position="26"/>
    </location>
</feature>
<evidence type="ECO:0000259" key="2">
    <source>
        <dbReference type="SMART" id="SM00458"/>
    </source>
</evidence>
<dbReference type="InterPro" id="IPR000772">
    <property type="entry name" value="Ricin_B_lectin"/>
</dbReference>
<keyword evidence="1" id="KW-0732">Signal</keyword>
<dbReference type="Proteomes" id="UP000034786">
    <property type="component" value="Unassembled WGS sequence"/>
</dbReference>
<evidence type="ECO:0000313" key="3">
    <source>
        <dbReference type="EMBL" id="KJK38264.1"/>
    </source>
</evidence>
<protein>
    <recommendedName>
        <fullName evidence="2">Ricin B lectin domain-containing protein</fullName>
    </recommendedName>
</protein>
<keyword evidence="4" id="KW-1185">Reference proteome</keyword>
<dbReference type="AlphaFoldDB" id="A0A0M2GKN3"/>
<comment type="caution">
    <text evidence="3">The sequence shown here is derived from an EMBL/GenBank/DDBJ whole genome shotgun (WGS) entry which is preliminary data.</text>
</comment>
<dbReference type="PATRIC" id="fig|284040.3.peg.1553"/>
<dbReference type="Gene3D" id="2.80.10.50">
    <property type="match status" value="1"/>
</dbReference>
<feature type="chain" id="PRO_5005632998" description="Ricin B lectin domain-containing protein" evidence="1">
    <location>
        <begin position="27"/>
        <end position="156"/>
    </location>
</feature>
<evidence type="ECO:0000313" key="4">
    <source>
        <dbReference type="Proteomes" id="UP000034786"/>
    </source>
</evidence>
<evidence type="ECO:0000256" key="1">
    <source>
        <dbReference type="SAM" id="SignalP"/>
    </source>
</evidence>
<dbReference type="CDD" id="cd23415">
    <property type="entry name" value="beta-trefoil_Ricin_AH"/>
    <property type="match status" value="1"/>
</dbReference>
<feature type="domain" description="Ricin B lectin" evidence="2">
    <location>
        <begin position="29"/>
        <end position="154"/>
    </location>
</feature>
<proteinExistence type="predicted"/>
<dbReference type="RefSeq" id="WP_031136916.1">
    <property type="nucleotide sequence ID" value="NZ_JYJH01000012.1"/>
</dbReference>
<name>A0A0M2GKN3_9ACTN</name>
<dbReference type="InterPro" id="IPR035992">
    <property type="entry name" value="Ricin_B-like_lectins"/>
</dbReference>